<dbReference type="Proteomes" id="UP001081283">
    <property type="component" value="Unassembled WGS sequence"/>
</dbReference>
<protein>
    <submittedName>
        <fullName evidence="3">MBL fold metallo-hydrolase</fullName>
    </submittedName>
</protein>
<evidence type="ECO:0000256" key="1">
    <source>
        <dbReference type="ARBA" id="ARBA00005250"/>
    </source>
</evidence>
<dbReference type="PANTHER" id="PTHR42951">
    <property type="entry name" value="METALLO-BETA-LACTAMASE DOMAIN-CONTAINING"/>
    <property type="match status" value="1"/>
</dbReference>
<evidence type="ECO:0000313" key="3">
    <source>
        <dbReference type="EMBL" id="MCY0096096.1"/>
    </source>
</evidence>
<evidence type="ECO:0000259" key="2">
    <source>
        <dbReference type="SMART" id="SM00849"/>
    </source>
</evidence>
<comment type="similarity">
    <text evidence="1">Belongs to the metallo-beta-lactamase superfamily. Class-B beta-lactamase family.</text>
</comment>
<sequence length="292" mass="31628">MQILHPFDDIFAFYDGRTGEPAADTWVDDGALSLGIASYAIVSGTAALVYDTHVSLDHARVIREHLESLGVSEITVLLSHHHLDHVAGTQIFADCPVWSTAKTLAHLQRLQTKIESGTHHGPPAIDPLILPDHSFEGAMQLQIGALTLDILEFDIHSDDAALVWIAERQILLAGDALEDTITYVAEPQSLSVHYREIDRLKALMPLSILPNHGDPSRIAGGGYGPGLCDATQSYINDLLDIAAGTTPQDTPLAELVGGWLQSGALIWFSAYERVHRQNVAKLLAARRSLGCA</sequence>
<dbReference type="PANTHER" id="PTHR42951:SF4">
    <property type="entry name" value="ACYL-COENZYME A THIOESTERASE MBLAC2"/>
    <property type="match status" value="1"/>
</dbReference>
<comment type="caution">
    <text evidence="3">The sequence shown here is derived from an EMBL/GenBank/DDBJ whole genome shotgun (WGS) entry which is preliminary data.</text>
</comment>
<reference evidence="3" key="1">
    <citation type="submission" date="2022-10" db="EMBL/GenBank/DDBJ databases">
        <title>Hoeflea sp. J2-29, isolated from marine algae.</title>
        <authorList>
            <person name="Kristyanto S."/>
            <person name="Kim J.M."/>
            <person name="Jeon C.O."/>
        </authorList>
    </citation>
    <scope>NUCLEOTIDE SEQUENCE</scope>
    <source>
        <strain evidence="3">J2-29</strain>
    </source>
</reference>
<dbReference type="Pfam" id="PF00753">
    <property type="entry name" value="Lactamase_B"/>
    <property type="match status" value="1"/>
</dbReference>
<proteinExistence type="inferred from homology"/>
<dbReference type="SMART" id="SM00849">
    <property type="entry name" value="Lactamase_B"/>
    <property type="match status" value="1"/>
</dbReference>
<feature type="domain" description="Metallo-beta-lactamase" evidence="2">
    <location>
        <begin position="35"/>
        <end position="212"/>
    </location>
</feature>
<dbReference type="EMBL" id="JAOVZQ010000001">
    <property type="protein sequence ID" value="MCY0096096.1"/>
    <property type="molecule type" value="Genomic_DNA"/>
</dbReference>
<dbReference type="InterPro" id="IPR050855">
    <property type="entry name" value="NDM-1-like"/>
</dbReference>
<dbReference type="InterPro" id="IPR036866">
    <property type="entry name" value="RibonucZ/Hydroxyglut_hydro"/>
</dbReference>
<dbReference type="RefSeq" id="WP_267613943.1">
    <property type="nucleotide sequence ID" value="NZ_JAOVZQ010000001.1"/>
</dbReference>
<accession>A0ABT3YJM2</accession>
<dbReference type="Gene3D" id="3.60.15.10">
    <property type="entry name" value="Ribonuclease Z/Hydroxyacylglutathione hydrolase-like"/>
    <property type="match status" value="1"/>
</dbReference>
<gene>
    <name evidence="3" type="ORF">OEG82_19050</name>
</gene>
<name>A0ABT3YJM2_9HYPH</name>
<organism evidence="3 4">
    <name type="scientific">Hoeflea ulvae</name>
    <dbReference type="NCBI Taxonomy" id="2983764"/>
    <lineage>
        <taxon>Bacteria</taxon>
        <taxon>Pseudomonadati</taxon>
        <taxon>Pseudomonadota</taxon>
        <taxon>Alphaproteobacteria</taxon>
        <taxon>Hyphomicrobiales</taxon>
        <taxon>Rhizobiaceae</taxon>
        <taxon>Hoeflea</taxon>
    </lineage>
</organism>
<dbReference type="InterPro" id="IPR001279">
    <property type="entry name" value="Metallo-B-lactamas"/>
</dbReference>
<evidence type="ECO:0000313" key="4">
    <source>
        <dbReference type="Proteomes" id="UP001081283"/>
    </source>
</evidence>
<keyword evidence="4" id="KW-1185">Reference proteome</keyword>
<dbReference type="SUPFAM" id="SSF56281">
    <property type="entry name" value="Metallo-hydrolase/oxidoreductase"/>
    <property type="match status" value="1"/>
</dbReference>